<sequence>MTLHTLASIALLGVGNVLAALIILASLRGKLAPKWSQRWGNVIVVLSLLALLIKLDAPATSVWLVILDVWSLCLAIVGTLWGALGDVVCTAIRSKIGWNAALRDAVNE</sequence>
<dbReference type="PATRIC" id="fig|316.110.peg.1821"/>
<feature type="transmembrane region" description="Helical" evidence="1">
    <location>
        <begin position="6"/>
        <end position="27"/>
    </location>
</feature>
<evidence type="ECO:0000313" key="2">
    <source>
        <dbReference type="EMBL" id="KIZ34112.1"/>
    </source>
</evidence>
<dbReference type="Proteomes" id="UP000032439">
    <property type="component" value="Unassembled WGS sequence"/>
</dbReference>
<organism evidence="2 3">
    <name type="scientific">Stutzerimonas stutzeri</name>
    <name type="common">Pseudomonas stutzeri</name>
    <dbReference type="NCBI Taxonomy" id="316"/>
    <lineage>
        <taxon>Bacteria</taxon>
        <taxon>Pseudomonadati</taxon>
        <taxon>Pseudomonadota</taxon>
        <taxon>Gammaproteobacteria</taxon>
        <taxon>Pseudomonadales</taxon>
        <taxon>Pseudomonadaceae</taxon>
        <taxon>Stutzerimonas</taxon>
    </lineage>
</organism>
<gene>
    <name evidence="2" type="ORF">LO50_18450</name>
</gene>
<proteinExistence type="predicted"/>
<feature type="transmembrane region" description="Helical" evidence="1">
    <location>
        <begin position="39"/>
        <end position="55"/>
    </location>
</feature>
<feature type="transmembrane region" description="Helical" evidence="1">
    <location>
        <begin position="61"/>
        <end position="84"/>
    </location>
</feature>
<keyword evidence="1" id="KW-0812">Transmembrane</keyword>
<reference evidence="2 3" key="1">
    <citation type="submission" date="2014-11" db="EMBL/GenBank/DDBJ databases">
        <title>Genomics and ecophysiology of heterotrophic nitrogen fixing bacteria isolated from estuarine surface water.</title>
        <authorList>
            <person name="Bentzon-Tilia M."/>
            <person name="Severin I."/>
            <person name="Hansen L.H."/>
            <person name="Riemann L."/>
        </authorList>
    </citation>
    <scope>NUCLEOTIDE SEQUENCE [LARGE SCALE GENOMIC DNA]</scope>
    <source>
        <strain evidence="2 3">BAL361</strain>
    </source>
</reference>
<dbReference type="RefSeq" id="WP_019407018.1">
    <property type="nucleotide sequence ID" value="NZ_JAJHZH010000012.1"/>
</dbReference>
<accession>A0A0D7E3D1</accession>
<comment type="caution">
    <text evidence="2">The sequence shown here is derived from an EMBL/GenBank/DDBJ whole genome shotgun (WGS) entry which is preliminary data.</text>
</comment>
<dbReference type="AlphaFoldDB" id="A0A0D7E3D1"/>
<evidence type="ECO:0000313" key="3">
    <source>
        <dbReference type="Proteomes" id="UP000032439"/>
    </source>
</evidence>
<keyword evidence="1" id="KW-0472">Membrane</keyword>
<keyword evidence="1" id="KW-1133">Transmembrane helix</keyword>
<name>A0A0D7E3D1_STUST</name>
<protein>
    <submittedName>
        <fullName evidence="2">Uncharacterized protein</fullName>
    </submittedName>
</protein>
<dbReference type="EMBL" id="JXXD01000193">
    <property type="protein sequence ID" value="KIZ34112.1"/>
    <property type="molecule type" value="Genomic_DNA"/>
</dbReference>
<evidence type="ECO:0000256" key="1">
    <source>
        <dbReference type="SAM" id="Phobius"/>
    </source>
</evidence>